<sequence length="68" mass="7783">MKMINRREYPELDALLWDTTAETIPAQDALRIYEQRWGFVNQAALQNHERELIKQLAKAAGGFLPAVA</sequence>
<evidence type="ECO:0000313" key="2">
    <source>
        <dbReference type="Proteomes" id="UP000286985"/>
    </source>
</evidence>
<reference evidence="2" key="1">
    <citation type="journal article" date="2018" name="Front. Microbiol.">
        <title>Genome-Based Analysis Reveals the Taxonomy and Diversity of the Family Idiomarinaceae.</title>
        <authorList>
            <person name="Liu Y."/>
            <person name="Lai Q."/>
            <person name="Shao Z."/>
        </authorList>
    </citation>
    <scope>NUCLEOTIDE SEQUENCE [LARGE SCALE GENOMIC DNA]</scope>
    <source>
        <strain evidence="2">908033</strain>
    </source>
</reference>
<dbReference type="AlphaFoldDB" id="A0A432XMU3"/>
<protein>
    <submittedName>
        <fullName evidence="1">Uncharacterized protein</fullName>
    </submittedName>
</protein>
<organism evidence="1 2">
    <name type="scientific">Pseudidiomarina donghaiensis</name>
    <dbReference type="NCBI Taxonomy" id="519452"/>
    <lineage>
        <taxon>Bacteria</taxon>
        <taxon>Pseudomonadati</taxon>
        <taxon>Pseudomonadota</taxon>
        <taxon>Gammaproteobacteria</taxon>
        <taxon>Alteromonadales</taxon>
        <taxon>Idiomarinaceae</taxon>
        <taxon>Pseudidiomarina</taxon>
    </lineage>
</organism>
<keyword evidence="2" id="KW-1185">Reference proteome</keyword>
<comment type="caution">
    <text evidence="1">The sequence shown here is derived from an EMBL/GenBank/DDBJ whole genome shotgun (WGS) entry which is preliminary data.</text>
</comment>
<dbReference type="Proteomes" id="UP000286985">
    <property type="component" value="Unassembled WGS sequence"/>
</dbReference>
<proteinExistence type="predicted"/>
<dbReference type="STRING" id="519452.SAMN04488139_0534"/>
<dbReference type="RefSeq" id="WP_092839209.1">
    <property type="nucleotide sequence ID" value="NZ_FPCF01000001.1"/>
</dbReference>
<accession>A0A432XMU3</accession>
<evidence type="ECO:0000313" key="1">
    <source>
        <dbReference type="EMBL" id="RUO50017.1"/>
    </source>
</evidence>
<dbReference type="EMBL" id="PIPU01000001">
    <property type="protein sequence ID" value="RUO50017.1"/>
    <property type="molecule type" value="Genomic_DNA"/>
</dbReference>
<dbReference type="OrthoDB" id="6168669at2"/>
<name>A0A432XMU3_9GAMM</name>
<gene>
    <name evidence="1" type="ORF">CWE24_02000</name>
</gene>